<evidence type="ECO:0000313" key="2">
    <source>
        <dbReference type="Proteomes" id="UP001144191"/>
    </source>
</evidence>
<dbReference type="Proteomes" id="UP001144191">
    <property type="component" value="Unassembled WGS sequence"/>
</dbReference>
<protein>
    <submittedName>
        <fullName evidence="1">Uncharacterized protein</fullName>
    </submittedName>
</protein>
<reference evidence="1" key="1">
    <citation type="submission" date="2022-07" db="EMBL/GenBank/DDBJ databases">
        <title>Taxonomy of Aspergillus series Nigri: significant species reduction supported by multi-species coalescent approaches.</title>
        <authorList>
            <person name="Bian C."/>
            <person name="Kusuya Y."/>
            <person name="Sklenar F."/>
            <person name="D'hooge E."/>
            <person name="Yaguchi T."/>
            <person name="Takahashi H."/>
            <person name="Hubka V."/>
        </authorList>
    </citation>
    <scope>NUCLEOTIDE SEQUENCE</scope>
    <source>
        <strain evidence="1">IFM 63604</strain>
    </source>
</reference>
<proteinExistence type="predicted"/>
<organism evidence="1 2">
    <name type="scientific">Aspergillus niger</name>
    <dbReference type="NCBI Taxonomy" id="5061"/>
    <lineage>
        <taxon>Eukaryota</taxon>
        <taxon>Fungi</taxon>
        <taxon>Dikarya</taxon>
        <taxon>Ascomycota</taxon>
        <taxon>Pezizomycotina</taxon>
        <taxon>Eurotiomycetes</taxon>
        <taxon>Eurotiomycetidae</taxon>
        <taxon>Eurotiales</taxon>
        <taxon>Aspergillaceae</taxon>
        <taxon>Aspergillus</taxon>
        <taxon>Aspergillus subgen. Circumdati</taxon>
    </lineage>
</organism>
<evidence type="ECO:0000313" key="1">
    <source>
        <dbReference type="EMBL" id="GLA55948.1"/>
    </source>
</evidence>
<accession>A0A9W6A915</accession>
<gene>
    <name evidence="1" type="ORF">AnigIFM63604_003296</name>
</gene>
<sequence>MAISRYPLRGCGVSIRPSIEGLAQALFERLVFFFCSLVPDVCRYPFEGVVYLSRYRVSLREFDGLLVLVPALFEGLVALSQPLSPSGVRFILADIGDVSLREFDGLLNLVFSERIWSSTSCSSSLRESGLQPLAVSPRESGLLLVCSCFRLVIFSIDRLKPPPPSVSVSPPPSMFAMSQPEIADRFPSPLQKPEYHCLPVFRRNISSLKDANVPVFIKALKPLMSVQLDEDWSTLKNVD</sequence>
<name>A0A9W6A915_ASPNG</name>
<dbReference type="AlphaFoldDB" id="A0A9W6A915"/>
<comment type="caution">
    <text evidence="1">The sequence shown here is derived from an EMBL/GenBank/DDBJ whole genome shotgun (WGS) entry which is preliminary data.</text>
</comment>
<dbReference type="EMBL" id="BRPB01000182">
    <property type="protein sequence ID" value="GLA55948.1"/>
    <property type="molecule type" value="Genomic_DNA"/>
</dbReference>